<organism evidence="7">
    <name type="scientific">Hokovirus HKV1</name>
    <dbReference type="NCBI Taxonomy" id="1977638"/>
    <lineage>
        <taxon>Viruses</taxon>
        <taxon>Varidnaviria</taxon>
        <taxon>Bamfordvirae</taxon>
        <taxon>Nucleocytoviricota</taxon>
        <taxon>Megaviricetes</taxon>
        <taxon>Imitervirales</taxon>
        <taxon>Mimiviridae</taxon>
        <taxon>Klosneuvirinae</taxon>
        <taxon>Hokovirus</taxon>
    </lineage>
</organism>
<dbReference type="EMBL" id="KY684105">
    <property type="protein sequence ID" value="ARF10882.1"/>
    <property type="molecule type" value="Genomic_DNA"/>
</dbReference>
<evidence type="ECO:0000256" key="1">
    <source>
        <dbReference type="ARBA" id="ARBA00008184"/>
    </source>
</evidence>
<dbReference type="GO" id="GO:0004844">
    <property type="term" value="F:uracil DNA N-glycosylase activity"/>
    <property type="evidence" value="ECO:0007669"/>
    <property type="project" value="InterPro"/>
</dbReference>
<feature type="domain" description="Uracil-DNA glycosylase-like" evidence="6">
    <location>
        <begin position="50"/>
        <end position="204"/>
    </location>
</feature>
<dbReference type="InterPro" id="IPR005122">
    <property type="entry name" value="Uracil-DNA_glycosylase-like"/>
</dbReference>
<dbReference type="Gene3D" id="3.40.470.10">
    <property type="entry name" value="Uracil-DNA glycosylase-like domain"/>
    <property type="match status" value="1"/>
</dbReference>
<keyword evidence="4" id="KW-0234">DNA repair</keyword>
<evidence type="ECO:0000256" key="2">
    <source>
        <dbReference type="ARBA" id="ARBA00022763"/>
    </source>
</evidence>
<sequence>MTYKLNIPNVYQEFFNDPKIITMIQKITEFLEKQTNKIYPESCNVFKALELTPLENIKVVILGQDPYHTPGLANGLSFSVPDNKNIPPSLRNIYSNMLNFKHYQTLPKSGSLEHWARQGCLMLNTALTVNEGVPNSHKDIWVDFTDELIKFISTKCNNVIFLLWGSYSLSKLNLIDLQKHKVSISSHPSGLSYKKKLNIYPEFCNCDHFGIINKHLLDNNIETIIW</sequence>
<protein>
    <submittedName>
        <fullName evidence="7">Uracil-DNA glycosylase</fullName>
    </submittedName>
</protein>
<dbReference type="PROSITE" id="PS00130">
    <property type="entry name" value="U_DNA_GLYCOSYLASE"/>
    <property type="match status" value="1"/>
</dbReference>
<evidence type="ECO:0000256" key="3">
    <source>
        <dbReference type="ARBA" id="ARBA00022801"/>
    </source>
</evidence>
<dbReference type="NCBIfam" id="TIGR00628">
    <property type="entry name" value="ung"/>
    <property type="match status" value="1"/>
</dbReference>
<accession>A0A1V0SGN6</accession>
<dbReference type="GO" id="GO:0097510">
    <property type="term" value="P:base-excision repair, AP site formation via deaminated base removal"/>
    <property type="evidence" value="ECO:0007669"/>
    <property type="project" value="TreeGrafter"/>
</dbReference>
<keyword evidence="3" id="KW-0378">Hydrolase</keyword>
<dbReference type="SUPFAM" id="SSF52141">
    <property type="entry name" value="Uracil-DNA glycosylase-like"/>
    <property type="match status" value="1"/>
</dbReference>
<gene>
    <name evidence="7" type="ORF">Hokovirus_3_155</name>
</gene>
<dbReference type="PANTHER" id="PTHR11264:SF0">
    <property type="entry name" value="URACIL-DNA GLYCOSYLASE"/>
    <property type="match status" value="1"/>
</dbReference>
<keyword evidence="2" id="KW-0227">DNA damage</keyword>
<evidence type="ECO:0000259" key="6">
    <source>
        <dbReference type="SMART" id="SM00986"/>
    </source>
</evidence>
<evidence type="ECO:0000313" key="7">
    <source>
        <dbReference type="EMBL" id="ARF10882.1"/>
    </source>
</evidence>
<dbReference type="NCBIfam" id="NF003592">
    <property type="entry name" value="PRK05254.1-5"/>
    <property type="match status" value="1"/>
</dbReference>
<dbReference type="PANTHER" id="PTHR11264">
    <property type="entry name" value="URACIL-DNA GLYCOSYLASE"/>
    <property type="match status" value="1"/>
</dbReference>
<dbReference type="InterPro" id="IPR002043">
    <property type="entry name" value="UDG_fam1"/>
</dbReference>
<comment type="similarity">
    <text evidence="1">Belongs to the uracil-DNA glycosylase (UDG) superfamily. UNG family.</text>
</comment>
<dbReference type="InterPro" id="IPR036895">
    <property type="entry name" value="Uracil-DNA_glycosylase-like_sf"/>
</dbReference>
<evidence type="ECO:0000256" key="4">
    <source>
        <dbReference type="ARBA" id="ARBA00023204"/>
    </source>
</evidence>
<name>A0A1V0SGN6_9VIRU</name>
<reference evidence="7" key="1">
    <citation type="journal article" date="2017" name="Science">
        <title>Giant viruses with an expanded complement of translation system components.</title>
        <authorList>
            <person name="Schulz F."/>
            <person name="Yutin N."/>
            <person name="Ivanova N.N."/>
            <person name="Ortega D.R."/>
            <person name="Lee T.K."/>
            <person name="Vierheilig J."/>
            <person name="Daims H."/>
            <person name="Horn M."/>
            <person name="Wagner M."/>
            <person name="Jensen G.J."/>
            <person name="Kyrpides N.C."/>
            <person name="Koonin E.V."/>
            <person name="Woyke T."/>
        </authorList>
    </citation>
    <scope>NUCLEOTIDE SEQUENCE</scope>
    <source>
        <strain evidence="7">HKV1</strain>
    </source>
</reference>
<proteinExistence type="inferred from homology"/>
<dbReference type="SMART" id="SM00987">
    <property type="entry name" value="UreE_C"/>
    <property type="match status" value="1"/>
</dbReference>
<dbReference type="CDD" id="cd10027">
    <property type="entry name" value="UDG-F1-like"/>
    <property type="match status" value="1"/>
</dbReference>
<dbReference type="InterPro" id="IPR018085">
    <property type="entry name" value="Ura-DNA_Glyclase_AS"/>
</dbReference>
<dbReference type="Pfam" id="PF03167">
    <property type="entry name" value="UDG"/>
    <property type="match status" value="1"/>
</dbReference>
<evidence type="ECO:0000256" key="5">
    <source>
        <dbReference type="PROSITE-ProRule" id="PRU10072"/>
    </source>
</evidence>
<dbReference type="SMART" id="SM00986">
    <property type="entry name" value="UDG"/>
    <property type="match status" value="1"/>
</dbReference>
<feature type="active site" description="Proton acceptor" evidence="5">
    <location>
        <position position="65"/>
    </location>
</feature>